<name>A0A397GJD6_9GLOM</name>
<comment type="caution">
    <text evidence="1">The sequence shown here is derived from an EMBL/GenBank/DDBJ whole genome shotgun (WGS) entry which is preliminary data.</text>
</comment>
<dbReference type="EMBL" id="PQFF01000429">
    <property type="protein sequence ID" value="RHZ50617.1"/>
    <property type="molecule type" value="Genomic_DNA"/>
</dbReference>
<sequence>MKGLKFVDKNWTGDDLKVLKLCNIDGSLFCNYFGADFNNLLKMESNNAPTLR</sequence>
<keyword evidence="2" id="KW-1185">Reference proteome</keyword>
<protein>
    <submittedName>
        <fullName evidence="1">Uncharacterized protein</fullName>
    </submittedName>
</protein>
<evidence type="ECO:0000313" key="2">
    <source>
        <dbReference type="Proteomes" id="UP000266861"/>
    </source>
</evidence>
<dbReference type="Proteomes" id="UP000266861">
    <property type="component" value="Unassembled WGS sequence"/>
</dbReference>
<gene>
    <name evidence="1" type="ORF">Glove_494g22</name>
</gene>
<reference evidence="1 2" key="1">
    <citation type="submission" date="2018-08" db="EMBL/GenBank/DDBJ databases">
        <title>Genome and evolution of the arbuscular mycorrhizal fungus Diversispora epigaea (formerly Glomus versiforme) and its bacterial endosymbionts.</title>
        <authorList>
            <person name="Sun X."/>
            <person name="Fei Z."/>
            <person name="Harrison M."/>
        </authorList>
    </citation>
    <scope>NUCLEOTIDE SEQUENCE [LARGE SCALE GENOMIC DNA]</scope>
    <source>
        <strain evidence="1 2">IT104</strain>
    </source>
</reference>
<evidence type="ECO:0000313" key="1">
    <source>
        <dbReference type="EMBL" id="RHZ50617.1"/>
    </source>
</evidence>
<proteinExistence type="predicted"/>
<accession>A0A397GJD6</accession>
<dbReference type="AlphaFoldDB" id="A0A397GJD6"/>
<organism evidence="1 2">
    <name type="scientific">Diversispora epigaea</name>
    <dbReference type="NCBI Taxonomy" id="1348612"/>
    <lineage>
        <taxon>Eukaryota</taxon>
        <taxon>Fungi</taxon>
        <taxon>Fungi incertae sedis</taxon>
        <taxon>Mucoromycota</taxon>
        <taxon>Glomeromycotina</taxon>
        <taxon>Glomeromycetes</taxon>
        <taxon>Diversisporales</taxon>
        <taxon>Diversisporaceae</taxon>
        <taxon>Diversispora</taxon>
    </lineage>
</organism>